<dbReference type="CDD" id="cd00082">
    <property type="entry name" value="HisKA"/>
    <property type="match status" value="1"/>
</dbReference>
<evidence type="ECO:0000313" key="21">
    <source>
        <dbReference type="EMBL" id="SPF50680.1"/>
    </source>
</evidence>
<protein>
    <recommendedName>
        <fullName evidence="14">Circadian input-output histidine kinase CikA</fullName>
        <ecNumber evidence="3">2.7.13.3</ecNumber>
    </recommendedName>
    <alternativeName>
        <fullName evidence="13">Sensory/regulatory protein RpfC</fullName>
    </alternativeName>
    <alternativeName>
        <fullName evidence="4">Stage 0 sporulation protein A homolog</fullName>
    </alternativeName>
</protein>
<evidence type="ECO:0000256" key="5">
    <source>
        <dbReference type="ARBA" id="ARBA00022553"/>
    </source>
</evidence>
<evidence type="ECO:0000256" key="6">
    <source>
        <dbReference type="ARBA" id="ARBA00022679"/>
    </source>
</evidence>
<name>A0A2U3LFR6_9FIRM</name>
<dbReference type="SUPFAM" id="SSF47384">
    <property type="entry name" value="Homodimeric domain of signal transducing histidine kinase"/>
    <property type="match status" value="1"/>
</dbReference>
<dbReference type="SMART" id="SM00387">
    <property type="entry name" value="HATPase_c"/>
    <property type="match status" value="1"/>
</dbReference>
<dbReference type="InterPro" id="IPR011006">
    <property type="entry name" value="CheY-like_superfamily"/>
</dbReference>
<evidence type="ECO:0000256" key="4">
    <source>
        <dbReference type="ARBA" id="ARBA00018672"/>
    </source>
</evidence>
<evidence type="ECO:0000259" key="18">
    <source>
        <dbReference type="PROSITE" id="PS50110"/>
    </source>
</evidence>
<keyword evidence="16" id="KW-0175">Coiled coil</keyword>
<dbReference type="PROSITE" id="PS50113">
    <property type="entry name" value="PAC"/>
    <property type="match status" value="1"/>
</dbReference>
<dbReference type="Pfam" id="PF00512">
    <property type="entry name" value="HisKA"/>
    <property type="match status" value="1"/>
</dbReference>
<evidence type="ECO:0000256" key="8">
    <source>
        <dbReference type="ARBA" id="ARBA00022777"/>
    </source>
</evidence>
<evidence type="ECO:0000259" key="19">
    <source>
        <dbReference type="PROSITE" id="PS50112"/>
    </source>
</evidence>
<comment type="subunit">
    <text evidence="12">At low DSF concentrations, interacts with RpfF.</text>
</comment>
<dbReference type="InterPro" id="IPR000700">
    <property type="entry name" value="PAS-assoc_C"/>
</dbReference>
<dbReference type="AlphaFoldDB" id="A0A2U3LFR6"/>
<dbReference type="PROSITE" id="PS50110">
    <property type="entry name" value="RESPONSE_REGULATORY"/>
    <property type="match status" value="1"/>
</dbReference>
<evidence type="ECO:0000259" key="20">
    <source>
        <dbReference type="PROSITE" id="PS50113"/>
    </source>
</evidence>
<dbReference type="Gene3D" id="3.40.50.2300">
    <property type="match status" value="1"/>
</dbReference>
<dbReference type="SUPFAM" id="SSF55874">
    <property type="entry name" value="ATPase domain of HSP90 chaperone/DNA topoisomerase II/histidine kinase"/>
    <property type="match status" value="1"/>
</dbReference>
<evidence type="ECO:0000256" key="7">
    <source>
        <dbReference type="ARBA" id="ARBA00022741"/>
    </source>
</evidence>
<dbReference type="Pfam" id="PF02518">
    <property type="entry name" value="HATPase_c"/>
    <property type="match status" value="1"/>
</dbReference>
<dbReference type="FunFam" id="1.10.287.130:FF:000002">
    <property type="entry name" value="Two-component osmosensing histidine kinase"/>
    <property type="match status" value="1"/>
</dbReference>
<dbReference type="EMBL" id="OMOF01000428">
    <property type="protein sequence ID" value="SPF50680.1"/>
    <property type="molecule type" value="Genomic_DNA"/>
</dbReference>
<evidence type="ECO:0000256" key="1">
    <source>
        <dbReference type="ARBA" id="ARBA00000085"/>
    </source>
</evidence>
<dbReference type="SUPFAM" id="SSF52172">
    <property type="entry name" value="CheY-like"/>
    <property type="match status" value="1"/>
</dbReference>
<dbReference type="InterPro" id="IPR003661">
    <property type="entry name" value="HisK_dim/P_dom"/>
</dbReference>
<evidence type="ECO:0000256" key="13">
    <source>
        <dbReference type="ARBA" id="ARBA00068150"/>
    </source>
</evidence>
<dbReference type="PRINTS" id="PR00344">
    <property type="entry name" value="BCTRLSENSOR"/>
</dbReference>
<evidence type="ECO:0000256" key="11">
    <source>
        <dbReference type="ARBA" id="ARBA00024867"/>
    </source>
</evidence>
<dbReference type="InterPro" id="IPR000014">
    <property type="entry name" value="PAS"/>
</dbReference>
<feature type="modified residue" description="4-aspartylphosphate" evidence="15">
    <location>
        <position position="612"/>
    </location>
</feature>
<dbReference type="InterPro" id="IPR035965">
    <property type="entry name" value="PAS-like_dom_sf"/>
</dbReference>
<evidence type="ECO:0000256" key="16">
    <source>
        <dbReference type="SAM" id="Coils"/>
    </source>
</evidence>
<keyword evidence="6" id="KW-0808">Transferase</keyword>
<dbReference type="InterPro" id="IPR005467">
    <property type="entry name" value="His_kinase_dom"/>
</dbReference>
<feature type="coiled-coil region" evidence="16">
    <location>
        <begin position="47"/>
        <end position="172"/>
    </location>
</feature>
<dbReference type="InterPro" id="IPR001789">
    <property type="entry name" value="Sig_transdc_resp-reg_receiver"/>
</dbReference>
<evidence type="ECO:0000256" key="3">
    <source>
        <dbReference type="ARBA" id="ARBA00012438"/>
    </source>
</evidence>
<dbReference type="PROSITE" id="PS50112">
    <property type="entry name" value="PAS"/>
    <property type="match status" value="1"/>
</dbReference>
<dbReference type="FunFam" id="3.30.565.10:FF:000010">
    <property type="entry name" value="Sensor histidine kinase RcsC"/>
    <property type="match status" value="1"/>
</dbReference>
<keyword evidence="7" id="KW-0547">Nucleotide-binding</keyword>
<keyword evidence="9" id="KW-0067">ATP-binding</keyword>
<evidence type="ECO:0000256" key="15">
    <source>
        <dbReference type="PROSITE-ProRule" id="PRU00169"/>
    </source>
</evidence>
<dbReference type="InterPro" id="IPR003594">
    <property type="entry name" value="HATPase_dom"/>
</dbReference>
<evidence type="ECO:0000256" key="12">
    <source>
        <dbReference type="ARBA" id="ARBA00064003"/>
    </source>
</evidence>
<dbReference type="PROSITE" id="PS50109">
    <property type="entry name" value="HIS_KIN"/>
    <property type="match status" value="1"/>
</dbReference>
<dbReference type="Gene3D" id="1.10.287.130">
    <property type="match status" value="1"/>
</dbReference>
<evidence type="ECO:0000256" key="14">
    <source>
        <dbReference type="ARBA" id="ARBA00074306"/>
    </source>
</evidence>
<feature type="domain" description="Histidine kinase" evidence="17">
    <location>
        <begin position="314"/>
        <end position="538"/>
    </location>
</feature>
<dbReference type="CDD" id="cd16922">
    <property type="entry name" value="HATPase_EvgS-ArcB-TorS-like"/>
    <property type="match status" value="1"/>
</dbReference>
<evidence type="ECO:0000256" key="10">
    <source>
        <dbReference type="ARBA" id="ARBA00023012"/>
    </source>
</evidence>
<feature type="domain" description="PAS" evidence="19">
    <location>
        <begin position="169"/>
        <end position="211"/>
    </location>
</feature>
<dbReference type="Pfam" id="PF00072">
    <property type="entry name" value="Response_reg"/>
    <property type="match status" value="1"/>
</dbReference>
<evidence type="ECO:0000313" key="22">
    <source>
        <dbReference type="Proteomes" id="UP000238916"/>
    </source>
</evidence>
<feature type="domain" description="PAC" evidence="20">
    <location>
        <begin position="244"/>
        <end position="296"/>
    </location>
</feature>
<proteinExistence type="inferred from homology"/>
<reference evidence="22" key="1">
    <citation type="submission" date="2018-02" db="EMBL/GenBank/DDBJ databases">
        <authorList>
            <person name="Hausmann B."/>
        </authorList>
    </citation>
    <scope>NUCLEOTIDE SEQUENCE [LARGE SCALE GENOMIC DNA]</scope>
    <source>
        <strain evidence="22">Peat soil MAG SbF1</strain>
    </source>
</reference>
<keyword evidence="10" id="KW-0902">Two-component regulatory system</keyword>
<dbReference type="PANTHER" id="PTHR45339">
    <property type="entry name" value="HYBRID SIGNAL TRANSDUCTION HISTIDINE KINASE J"/>
    <property type="match status" value="1"/>
</dbReference>
<dbReference type="InterPro" id="IPR004358">
    <property type="entry name" value="Sig_transdc_His_kin-like_C"/>
</dbReference>
<sequence>MLLVPIQEGRTQLIVMVVGYQTQTVLSKKILNLYLGIAGLTGNIISRIRYEEELQTSSSRLEKLVKERTYKLKTANQELIEANRKLTRTLQLQAVNFELETANAELEEMNARLEEEIAERQEAQAEIVTLNAELEKRVVERTCQLQEINSSLEEEIEERQITEQILKESESQFRNAIDKAPISIMLHAEDGEVLKLSSVFTEITGYTHQEIRTIYDWTEKVHGVDKRKVQVDIGNTFNTLISEYTDEYQVRTKDGEIRTWLITRAKIGKLYDGRKIAMSAAMDITERKRFEEELHKAKKQAEAANIAKSQFLANMSHEIRTPMNGVYGMIQLMQMTQLTEEQKEYMRISMTSSDTLLVVINDILDYSKIEAGKLDMEKTAFSLRNLIKDAMSLFHISATRKGLIMDSFTEADIPDRLLGDTFRLRQVLSNLIGNAIKFTKQGRIEIIVRKTEDLCDNEAKIKLKFMVKDTGIGISSNKNELLFKSFSQMDSSITRKYGGTGLGLSICKGIVENMKGEIWAESKEGEGSSFYFTCVLEKSEEEDNSNLTKVNNREDSEKGDVFKLLIIEDEAISRMVIEQFARKKGWQVILAENGKEAIDAYRKQRFNAILMDVQIPILDGYKATGVIRQIERQKGIHTPIIAMTAYALKGDREKCLESGMDDYLSKPIDTDEFYATVEKWTKSKRKVY</sequence>
<keyword evidence="8" id="KW-0418">Kinase</keyword>
<dbReference type="SMART" id="SM00091">
    <property type="entry name" value="PAS"/>
    <property type="match status" value="1"/>
</dbReference>
<dbReference type="NCBIfam" id="TIGR00229">
    <property type="entry name" value="sensory_box"/>
    <property type="match status" value="1"/>
</dbReference>
<evidence type="ECO:0000259" key="17">
    <source>
        <dbReference type="PROSITE" id="PS50109"/>
    </source>
</evidence>
<dbReference type="SMART" id="SM00448">
    <property type="entry name" value="REC"/>
    <property type="match status" value="1"/>
</dbReference>
<evidence type="ECO:0000256" key="2">
    <source>
        <dbReference type="ARBA" id="ARBA00006402"/>
    </source>
</evidence>
<comment type="catalytic activity">
    <reaction evidence="1">
        <text>ATP + protein L-histidine = ADP + protein N-phospho-L-histidine.</text>
        <dbReference type="EC" id="2.7.13.3"/>
    </reaction>
</comment>
<keyword evidence="5 15" id="KW-0597">Phosphoprotein</keyword>
<dbReference type="PANTHER" id="PTHR45339:SF1">
    <property type="entry name" value="HYBRID SIGNAL TRANSDUCTION HISTIDINE KINASE J"/>
    <property type="match status" value="1"/>
</dbReference>
<comment type="function">
    <text evidence="11">May play the central regulatory role in sporulation. It may be an element of the effector pathway responsible for the activation of sporulation genes in response to nutritional stress. Spo0A may act in concert with spo0H (a sigma factor) to control the expression of some genes that are critical to the sporulation process.</text>
</comment>
<dbReference type="CDD" id="cd00130">
    <property type="entry name" value="PAS"/>
    <property type="match status" value="1"/>
</dbReference>
<accession>A0A2U3LFR6</accession>
<dbReference type="InterPro" id="IPR013655">
    <property type="entry name" value="PAS_fold_3"/>
</dbReference>
<comment type="similarity">
    <text evidence="2">In the N-terminal section; belongs to the phytochrome family.</text>
</comment>
<dbReference type="Gene3D" id="3.30.565.10">
    <property type="entry name" value="Histidine kinase-like ATPase, C-terminal domain"/>
    <property type="match status" value="1"/>
</dbReference>
<dbReference type="GO" id="GO:0000155">
    <property type="term" value="F:phosphorelay sensor kinase activity"/>
    <property type="evidence" value="ECO:0007669"/>
    <property type="project" value="InterPro"/>
</dbReference>
<dbReference type="CDD" id="cd17546">
    <property type="entry name" value="REC_hyHK_CKI1_RcsC-like"/>
    <property type="match status" value="1"/>
</dbReference>
<evidence type="ECO:0000256" key="9">
    <source>
        <dbReference type="ARBA" id="ARBA00022840"/>
    </source>
</evidence>
<dbReference type="GO" id="GO:0005524">
    <property type="term" value="F:ATP binding"/>
    <property type="evidence" value="ECO:0007669"/>
    <property type="project" value="UniProtKB-KW"/>
</dbReference>
<dbReference type="Pfam" id="PF08447">
    <property type="entry name" value="PAS_3"/>
    <property type="match status" value="1"/>
</dbReference>
<dbReference type="SUPFAM" id="SSF55785">
    <property type="entry name" value="PYP-like sensor domain (PAS domain)"/>
    <property type="match status" value="1"/>
</dbReference>
<feature type="domain" description="Response regulatory" evidence="18">
    <location>
        <begin position="563"/>
        <end position="681"/>
    </location>
</feature>
<dbReference type="Gene3D" id="3.30.450.20">
    <property type="entry name" value="PAS domain"/>
    <property type="match status" value="1"/>
</dbReference>
<dbReference type="Proteomes" id="UP000238916">
    <property type="component" value="Unassembled WGS sequence"/>
</dbReference>
<gene>
    <name evidence="21" type="ORF">SBF1_4840004</name>
</gene>
<dbReference type="SMART" id="SM00388">
    <property type="entry name" value="HisKA"/>
    <property type="match status" value="1"/>
</dbReference>
<dbReference type="InterPro" id="IPR036097">
    <property type="entry name" value="HisK_dim/P_sf"/>
</dbReference>
<dbReference type="InterPro" id="IPR036890">
    <property type="entry name" value="HATPase_C_sf"/>
</dbReference>
<dbReference type="EC" id="2.7.13.3" evidence="3"/>
<organism evidence="21 22">
    <name type="scientific">Candidatus Desulfosporosinus infrequens</name>
    <dbReference type="NCBI Taxonomy" id="2043169"/>
    <lineage>
        <taxon>Bacteria</taxon>
        <taxon>Bacillati</taxon>
        <taxon>Bacillota</taxon>
        <taxon>Clostridia</taxon>
        <taxon>Eubacteriales</taxon>
        <taxon>Desulfitobacteriaceae</taxon>
        <taxon>Desulfosporosinus</taxon>
    </lineage>
</organism>